<evidence type="ECO:0000256" key="1">
    <source>
        <dbReference type="SAM" id="MobiDB-lite"/>
    </source>
</evidence>
<organism evidence="2 3">
    <name type="scientific">Canariomyces notabilis</name>
    <dbReference type="NCBI Taxonomy" id="2074819"/>
    <lineage>
        <taxon>Eukaryota</taxon>
        <taxon>Fungi</taxon>
        <taxon>Dikarya</taxon>
        <taxon>Ascomycota</taxon>
        <taxon>Pezizomycotina</taxon>
        <taxon>Sordariomycetes</taxon>
        <taxon>Sordariomycetidae</taxon>
        <taxon>Sordariales</taxon>
        <taxon>Chaetomiaceae</taxon>
        <taxon>Canariomyces</taxon>
    </lineage>
</organism>
<feature type="compositionally biased region" description="Polar residues" evidence="1">
    <location>
        <begin position="29"/>
        <end position="42"/>
    </location>
</feature>
<sequence>MARFSGDYGIARDSVMSDSDTESITSESVMSESTTWESATSQSIMSESDTESITSESAMSESDTESITSETVTRSEGEVDREFVERSVLHNMHNRFYQYGTWDVLVICGYTAYRAHLDLIRTETPLLALKAHTVDGRLSEYSTESSFARISFQDQHDVVHDWIYRAYSKPENGGVNVVSVPLKHDNGNNDFEAVDAPHITAPLVGVTIRHRDVRPTRDGNENRSALQALLDCSDSKPSLKEKGLHRRTPAQILIFWD</sequence>
<dbReference type="EMBL" id="MU853333">
    <property type="protein sequence ID" value="KAK4116519.1"/>
    <property type="molecule type" value="Genomic_DNA"/>
</dbReference>
<protein>
    <submittedName>
        <fullName evidence="2">Uncharacterized protein</fullName>
    </submittedName>
</protein>
<dbReference type="RefSeq" id="XP_064674089.1">
    <property type="nucleotide sequence ID" value="XM_064809014.1"/>
</dbReference>
<comment type="caution">
    <text evidence="2">The sequence shown here is derived from an EMBL/GenBank/DDBJ whole genome shotgun (WGS) entry which is preliminary data.</text>
</comment>
<reference evidence="2" key="1">
    <citation type="journal article" date="2023" name="Mol. Phylogenet. Evol.">
        <title>Genome-scale phylogeny and comparative genomics of the fungal order Sordariales.</title>
        <authorList>
            <person name="Hensen N."/>
            <person name="Bonometti L."/>
            <person name="Westerberg I."/>
            <person name="Brannstrom I.O."/>
            <person name="Guillou S."/>
            <person name="Cros-Aarteil S."/>
            <person name="Calhoun S."/>
            <person name="Haridas S."/>
            <person name="Kuo A."/>
            <person name="Mondo S."/>
            <person name="Pangilinan J."/>
            <person name="Riley R."/>
            <person name="LaButti K."/>
            <person name="Andreopoulos B."/>
            <person name="Lipzen A."/>
            <person name="Chen C."/>
            <person name="Yan M."/>
            <person name="Daum C."/>
            <person name="Ng V."/>
            <person name="Clum A."/>
            <person name="Steindorff A."/>
            <person name="Ohm R.A."/>
            <person name="Martin F."/>
            <person name="Silar P."/>
            <person name="Natvig D.O."/>
            <person name="Lalanne C."/>
            <person name="Gautier V."/>
            <person name="Ament-Velasquez S.L."/>
            <person name="Kruys A."/>
            <person name="Hutchinson M.I."/>
            <person name="Powell A.J."/>
            <person name="Barry K."/>
            <person name="Miller A.N."/>
            <person name="Grigoriev I.V."/>
            <person name="Debuchy R."/>
            <person name="Gladieux P."/>
            <person name="Hiltunen Thoren M."/>
            <person name="Johannesson H."/>
        </authorList>
    </citation>
    <scope>NUCLEOTIDE SEQUENCE</scope>
    <source>
        <strain evidence="2">CBS 508.74</strain>
    </source>
</reference>
<gene>
    <name evidence="2" type="ORF">N656DRAFT_255814</name>
</gene>
<evidence type="ECO:0000313" key="2">
    <source>
        <dbReference type="EMBL" id="KAK4116519.1"/>
    </source>
</evidence>
<feature type="compositionally biased region" description="Low complexity" evidence="1">
    <location>
        <begin position="43"/>
        <end position="72"/>
    </location>
</feature>
<accession>A0AAN6TL56</accession>
<evidence type="ECO:0000313" key="3">
    <source>
        <dbReference type="Proteomes" id="UP001302812"/>
    </source>
</evidence>
<dbReference type="Proteomes" id="UP001302812">
    <property type="component" value="Unassembled WGS sequence"/>
</dbReference>
<reference evidence="2" key="2">
    <citation type="submission" date="2023-05" db="EMBL/GenBank/DDBJ databases">
        <authorList>
            <consortium name="Lawrence Berkeley National Laboratory"/>
            <person name="Steindorff A."/>
            <person name="Hensen N."/>
            <person name="Bonometti L."/>
            <person name="Westerberg I."/>
            <person name="Brannstrom I.O."/>
            <person name="Guillou S."/>
            <person name="Cros-Aarteil S."/>
            <person name="Calhoun S."/>
            <person name="Haridas S."/>
            <person name="Kuo A."/>
            <person name="Mondo S."/>
            <person name="Pangilinan J."/>
            <person name="Riley R."/>
            <person name="Labutti K."/>
            <person name="Andreopoulos B."/>
            <person name="Lipzen A."/>
            <person name="Chen C."/>
            <person name="Yanf M."/>
            <person name="Daum C."/>
            <person name="Ng V."/>
            <person name="Clum A."/>
            <person name="Ohm R."/>
            <person name="Martin F."/>
            <person name="Silar P."/>
            <person name="Natvig D."/>
            <person name="Lalanne C."/>
            <person name="Gautier V."/>
            <person name="Ament-Velasquez S.L."/>
            <person name="Kruys A."/>
            <person name="Hutchinson M.I."/>
            <person name="Powell A.J."/>
            <person name="Barry K."/>
            <person name="Miller A.N."/>
            <person name="Grigoriev I.V."/>
            <person name="Debuchy R."/>
            <person name="Gladieux P."/>
            <person name="Thoren M.H."/>
            <person name="Johannesson H."/>
        </authorList>
    </citation>
    <scope>NUCLEOTIDE SEQUENCE</scope>
    <source>
        <strain evidence="2">CBS 508.74</strain>
    </source>
</reference>
<dbReference type="AlphaFoldDB" id="A0AAN6TL56"/>
<feature type="region of interest" description="Disordered" evidence="1">
    <location>
        <begin position="1"/>
        <end position="78"/>
    </location>
</feature>
<name>A0AAN6TL56_9PEZI</name>
<proteinExistence type="predicted"/>
<dbReference type="GeneID" id="89933137"/>
<keyword evidence="3" id="KW-1185">Reference proteome</keyword>